<dbReference type="SUPFAM" id="SSF49299">
    <property type="entry name" value="PKD domain"/>
    <property type="match status" value="1"/>
</dbReference>
<evidence type="ECO:0000313" key="3">
    <source>
        <dbReference type="Proteomes" id="UP000293562"/>
    </source>
</evidence>
<feature type="chain" id="PRO_5020390108" evidence="1">
    <location>
        <begin position="24"/>
        <end position="230"/>
    </location>
</feature>
<protein>
    <submittedName>
        <fullName evidence="2">Uncharacterized protein</fullName>
    </submittedName>
</protein>
<name>A0A4Q7VDZ3_9BACT</name>
<dbReference type="Proteomes" id="UP000293562">
    <property type="component" value="Unassembled WGS sequence"/>
</dbReference>
<keyword evidence="1" id="KW-0732">Signal</keyword>
<sequence>MKNLLKKSLFTLAIVCLGYSAFAQVDQTVTKGKSQSYKVDDEGLTYTWNVNGGTVSDLTTQTGNTVLIDWSIEGTWDLTVFGTDANNCITETRTFQIEVVGAATANFAGTSGPVVTCSDLNGGLPGGLLDESLFALDLKGGVAPYDVTYEVRDASSAVVQASKTVTGIADGEDITITNDFVNTSGGDEVYTVVITKVITKDGVNVTLGADVTRTITVHSKPTISGTISLN</sequence>
<proteinExistence type="predicted"/>
<dbReference type="InterPro" id="IPR035986">
    <property type="entry name" value="PKD_dom_sf"/>
</dbReference>
<dbReference type="RefSeq" id="WP_165389640.1">
    <property type="nucleotide sequence ID" value="NZ_SHKN01000002.1"/>
</dbReference>
<dbReference type="EMBL" id="SHKN01000002">
    <property type="protein sequence ID" value="RZT93148.1"/>
    <property type="molecule type" value="Genomic_DNA"/>
</dbReference>
<dbReference type="AlphaFoldDB" id="A0A4Q7VDZ3"/>
<comment type="caution">
    <text evidence="2">The sequence shown here is derived from an EMBL/GenBank/DDBJ whole genome shotgun (WGS) entry which is preliminary data.</text>
</comment>
<dbReference type="InterPro" id="IPR013783">
    <property type="entry name" value="Ig-like_fold"/>
</dbReference>
<evidence type="ECO:0000256" key="1">
    <source>
        <dbReference type="SAM" id="SignalP"/>
    </source>
</evidence>
<organism evidence="2 3">
    <name type="scientific">Ancylomarina subtilis</name>
    <dbReference type="NCBI Taxonomy" id="1639035"/>
    <lineage>
        <taxon>Bacteria</taxon>
        <taxon>Pseudomonadati</taxon>
        <taxon>Bacteroidota</taxon>
        <taxon>Bacteroidia</taxon>
        <taxon>Marinilabiliales</taxon>
        <taxon>Marinifilaceae</taxon>
        <taxon>Ancylomarina</taxon>
    </lineage>
</organism>
<reference evidence="2 3" key="1">
    <citation type="submission" date="2019-02" db="EMBL/GenBank/DDBJ databases">
        <title>Genomic Encyclopedia of Type Strains, Phase IV (KMG-IV): sequencing the most valuable type-strain genomes for metagenomic binning, comparative biology and taxonomic classification.</title>
        <authorList>
            <person name="Goeker M."/>
        </authorList>
    </citation>
    <scope>NUCLEOTIDE SEQUENCE [LARGE SCALE GENOMIC DNA]</scope>
    <source>
        <strain evidence="2 3">DSM 28825</strain>
    </source>
</reference>
<feature type="signal peptide" evidence="1">
    <location>
        <begin position="1"/>
        <end position="23"/>
    </location>
</feature>
<dbReference type="Gene3D" id="2.60.40.10">
    <property type="entry name" value="Immunoglobulins"/>
    <property type="match status" value="1"/>
</dbReference>
<keyword evidence="3" id="KW-1185">Reference proteome</keyword>
<evidence type="ECO:0000313" key="2">
    <source>
        <dbReference type="EMBL" id="RZT93148.1"/>
    </source>
</evidence>
<accession>A0A4Q7VDZ3</accession>
<gene>
    <name evidence="2" type="ORF">EV201_2300</name>
</gene>